<proteinExistence type="predicted"/>
<accession>A0ABQ2A8A1</accession>
<dbReference type="Proteomes" id="UP000605427">
    <property type="component" value="Unassembled WGS sequence"/>
</dbReference>
<dbReference type="EMBL" id="BMDD01000013">
    <property type="protein sequence ID" value="GGH88052.1"/>
    <property type="molecule type" value="Genomic_DNA"/>
</dbReference>
<evidence type="ECO:0000313" key="1">
    <source>
        <dbReference type="EMBL" id="GGH88052.1"/>
    </source>
</evidence>
<organism evidence="1 2">
    <name type="scientific">Saccharibacillus endophyticus</name>
    <dbReference type="NCBI Taxonomy" id="2060666"/>
    <lineage>
        <taxon>Bacteria</taxon>
        <taxon>Bacillati</taxon>
        <taxon>Bacillota</taxon>
        <taxon>Bacilli</taxon>
        <taxon>Bacillales</taxon>
        <taxon>Paenibacillaceae</taxon>
        <taxon>Saccharibacillus</taxon>
    </lineage>
</organism>
<comment type="caution">
    <text evidence="1">The sequence shown here is derived from an EMBL/GenBank/DDBJ whole genome shotgun (WGS) entry which is preliminary data.</text>
</comment>
<dbReference type="RefSeq" id="WP_172247941.1">
    <property type="nucleotide sequence ID" value="NZ_BMDD01000013.1"/>
</dbReference>
<sequence>MRKKMNSVKATWDNGTHTILHDRNSKLIIQGEIFRKQYEHNIRSTVNTVKVLQDVTMMDFQSKIAMLFRSELGLQRIGLPISGQFEVNVKVETTRTIQDMPLIGVLKSVIDGLNGSIINEDRYVVSASIEYIKRGRSVTHLNDILSIELLKVRHTTKQSILTCFNIPIYVVAKREALLLDSDDALLSFDETDFVEAAAQGLIADGMTLNNSKELYMRFTGYIDDYDIDNMALIYFDLLKAIGLNESNIHRILLEKEQSKVQKVSLSLQ</sequence>
<reference evidence="2" key="1">
    <citation type="journal article" date="2019" name="Int. J. Syst. Evol. Microbiol.">
        <title>The Global Catalogue of Microorganisms (GCM) 10K type strain sequencing project: providing services to taxonomists for standard genome sequencing and annotation.</title>
        <authorList>
            <consortium name="The Broad Institute Genomics Platform"/>
            <consortium name="The Broad Institute Genome Sequencing Center for Infectious Disease"/>
            <person name="Wu L."/>
            <person name="Ma J."/>
        </authorList>
    </citation>
    <scope>NUCLEOTIDE SEQUENCE [LARGE SCALE GENOMIC DNA]</scope>
    <source>
        <strain evidence="2">CCM 8702</strain>
    </source>
</reference>
<evidence type="ECO:0000313" key="2">
    <source>
        <dbReference type="Proteomes" id="UP000605427"/>
    </source>
</evidence>
<protein>
    <submittedName>
        <fullName evidence="1">Uncharacterized protein</fullName>
    </submittedName>
</protein>
<gene>
    <name evidence="1" type="ORF">GCM10007362_51630</name>
</gene>
<name>A0ABQ2A8A1_9BACL</name>
<keyword evidence="2" id="KW-1185">Reference proteome</keyword>